<sequence>MGEKGDTDLYYVITLSPYRLFLIGDGYERLQNAFEAENTNQVVQLILFVLDLFIEKFRLREILSGERAYLQLFACAD</sequence>
<evidence type="ECO:0000313" key="1">
    <source>
        <dbReference type="EMBL" id="VDN24920.1"/>
    </source>
</evidence>
<evidence type="ECO:0000313" key="2">
    <source>
        <dbReference type="Proteomes" id="UP000271098"/>
    </source>
</evidence>
<gene>
    <name evidence="1" type="ORF">GPUH_LOCUS14867</name>
</gene>
<name>A0A183E1M6_9BILA</name>
<dbReference type="Proteomes" id="UP000271098">
    <property type="component" value="Unassembled WGS sequence"/>
</dbReference>
<dbReference type="EMBL" id="UYRT01081736">
    <property type="protein sequence ID" value="VDN24920.1"/>
    <property type="molecule type" value="Genomic_DNA"/>
</dbReference>
<protein>
    <submittedName>
        <fullName evidence="3">Transcriptional regulator</fullName>
    </submittedName>
</protein>
<proteinExistence type="predicted"/>
<dbReference type="AlphaFoldDB" id="A0A183E1M6"/>
<organism evidence="3">
    <name type="scientific">Gongylonema pulchrum</name>
    <dbReference type="NCBI Taxonomy" id="637853"/>
    <lineage>
        <taxon>Eukaryota</taxon>
        <taxon>Metazoa</taxon>
        <taxon>Ecdysozoa</taxon>
        <taxon>Nematoda</taxon>
        <taxon>Chromadorea</taxon>
        <taxon>Rhabditida</taxon>
        <taxon>Spirurina</taxon>
        <taxon>Spiruromorpha</taxon>
        <taxon>Spiruroidea</taxon>
        <taxon>Gongylonematidae</taxon>
        <taxon>Gongylonema</taxon>
    </lineage>
</organism>
<reference evidence="1 2" key="2">
    <citation type="submission" date="2018-11" db="EMBL/GenBank/DDBJ databases">
        <authorList>
            <consortium name="Pathogen Informatics"/>
        </authorList>
    </citation>
    <scope>NUCLEOTIDE SEQUENCE [LARGE SCALE GENOMIC DNA]</scope>
</reference>
<accession>A0A183E1M6</accession>
<dbReference type="WBParaSite" id="GPUH_0001488601-mRNA-1">
    <property type="protein sequence ID" value="GPUH_0001488601-mRNA-1"/>
    <property type="gene ID" value="GPUH_0001488601"/>
</dbReference>
<keyword evidence="2" id="KW-1185">Reference proteome</keyword>
<evidence type="ECO:0000313" key="3">
    <source>
        <dbReference type="WBParaSite" id="GPUH_0001488601-mRNA-1"/>
    </source>
</evidence>
<reference evidence="3" key="1">
    <citation type="submission" date="2016-06" db="UniProtKB">
        <authorList>
            <consortium name="WormBaseParasite"/>
        </authorList>
    </citation>
    <scope>IDENTIFICATION</scope>
</reference>